<proteinExistence type="predicted"/>
<dbReference type="EMBL" id="PESE01000011">
    <property type="protein sequence ID" value="PYD36582.1"/>
    <property type="molecule type" value="Genomic_DNA"/>
</dbReference>
<dbReference type="InterPro" id="IPR016382">
    <property type="entry name" value="Pilus_assmbly_TraL"/>
</dbReference>
<gene>
    <name evidence="3" type="primary">traL</name>
    <name evidence="3" type="ORF">CT690_23850</name>
</gene>
<dbReference type="AlphaFoldDB" id="A0A318NWH5"/>
<evidence type="ECO:0000313" key="3">
    <source>
        <dbReference type="EMBL" id="PYD36582.1"/>
    </source>
</evidence>
<dbReference type="PIRSF" id="PIRSF003259">
    <property type="entry name" value="Pilus_assembly_TraL"/>
    <property type="match status" value="1"/>
</dbReference>
<dbReference type="RefSeq" id="WP_037430027.1">
    <property type="nucleotide sequence ID" value="NZ_PESE01000011.1"/>
</dbReference>
<name>A0A318NWH5_SERPL</name>
<comment type="subcellular location">
    <subcellularLocation>
        <location evidence="1">Cell outer membrane</location>
    </subcellularLocation>
</comment>
<reference evidence="3 4" key="1">
    <citation type="submission" date="2017-11" db="EMBL/GenBank/DDBJ databases">
        <title>Genome sequence of the oocydin A producing rhizobacterium Serratia plymuthica 4Rx5.</title>
        <authorList>
            <person name="Matilla M.A."/>
            <person name="Udaondo Z."/>
            <person name="Salmond G.P.C."/>
        </authorList>
    </citation>
    <scope>NUCLEOTIDE SEQUENCE [LARGE SCALE GENOMIC DNA]</scope>
    <source>
        <strain evidence="3 4">4Rx5</strain>
    </source>
</reference>
<dbReference type="NCBIfam" id="TIGR02762">
    <property type="entry name" value="TraL_TIGR"/>
    <property type="match status" value="1"/>
</dbReference>
<organism evidence="3 4">
    <name type="scientific">Serratia plymuthica</name>
    <dbReference type="NCBI Taxonomy" id="82996"/>
    <lineage>
        <taxon>Bacteria</taxon>
        <taxon>Pseudomonadati</taxon>
        <taxon>Pseudomonadota</taxon>
        <taxon>Gammaproteobacteria</taxon>
        <taxon>Enterobacterales</taxon>
        <taxon>Yersiniaceae</taxon>
        <taxon>Serratia</taxon>
    </lineage>
</organism>
<feature type="transmembrane region" description="Helical" evidence="2">
    <location>
        <begin position="28"/>
        <end position="57"/>
    </location>
</feature>
<protein>
    <recommendedName>
        <fullName evidence="1">Protein TraL</fullName>
    </recommendedName>
</protein>
<keyword evidence="1" id="KW-0998">Cell outer membrane</keyword>
<dbReference type="GO" id="GO:0009297">
    <property type="term" value="P:pilus assembly"/>
    <property type="evidence" value="ECO:0007669"/>
    <property type="project" value="UniProtKB-UniRule"/>
</dbReference>
<comment type="caution">
    <text evidence="3">The sequence shown here is derived from an EMBL/GenBank/DDBJ whole genome shotgun (WGS) entry which is preliminary data.</text>
</comment>
<feature type="transmembrane region" description="Helical" evidence="2">
    <location>
        <begin position="69"/>
        <end position="90"/>
    </location>
</feature>
<keyword evidence="1" id="KW-0184">Conjugation</keyword>
<comment type="function">
    <text evidence="1">Membrane protein involved in F pilin formation.</text>
</comment>
<evidence type="ECO:0000256" key="2">
    <source>
        <dbReference type="SAM" id="Phobius"/>
    </source>
</evidence>
<evidence type="ECO:0000313" key="4">
    <source>
        <dbReference type="Proteomes" id="UP000248196"/>
    </source>
</evidence>
<keyword evidence="1 2" id="KW-0472">Membrane</keyword>
<dbReference type="Proteomes" id="UP000248196">
    <property type="component" value="Unassembled WGS sequence"/>
</dbReference>
<dbReference type="OrthoDB" id="6570048at2"/>
<accession>A0A318NWH5</accession>
<evidence type="ECO:0000256" key="1">
    <source>
        <dbReference type="PIRNR" id="PIRNR003259"/>
    </source>
</evidence>
<dbReference type="InterPro" id="IPR009838">
    <property type="entry name" value="T4SS_TraL"/>
</dbReference>
<keyword evidence="2" id="KW-1133">Transmembrane helix</keyword>
<sequence>MSGEADEYAFPETLNEQSRFIGLPYDEIAIIAPLVGAGIYFNMAGTLSVMAAFLWWLIRYFKKGQGSTWLFNLAYWYLPSWLFTVAFKVVPDSGNRHWMK</sequence>
<keyword evidence="2" id="KW-0812">Transmembrane</keyword>
<dbReference type="Pfam" id="PF07178">
    <property type="entry name" value="TraL"/>
    <property type="match status" value="1"/>
</dbReference>
<dbReference type="GO" id="GO:0009279">
    <property type="term" value="C:cell outer membrane"/>
    <property type="evidence" value="ECO:0007669"/>
    <property type="project" value="UniProtKB-SubCell"/>
</dbReference>